<keyword evidence="9" id="KW-0997">Cell inner membrane</keyword>
<keyword evidence="22" id="KW-1185">Reference proteome</keyword>
<feature type="transmembrane region" description="Helical" evidence="19">
    <location>
        <begin position="100"/>
        <end position="116"/>
    </location>
</feature>
<keyword evidence="17" id="KW-1208">Phospholipid metabolism</keyword>
<feature type="transmembrane region" description="Helical" evidence="19">
    <location>
        <begin position="7"/>
        <end position="31"/>
    </location>
</feature>
<evidence type="ECO:0000313" key="23">
    <source>
        <dbReference type="Proteomes" id="UP000291995"/>
    </source>
</evidence>
<feature type="transmembrane region" description="Helical" evidence="19">
    <location>
        <begin position="128"/>
        <end position="147"/>
    </location>
</feature>
<evidence type="ECO:0000256" key="9">
    <source>
        <dbReference type="ARBA" id="ARBA00022519"/>
    </source>
</evidence>
<dbReference type="Proteomes" id="UP000291995">
    <property type="component" value="Chromosome"/>
</dbReference>
<dbReference type="NCBIfam" id="NF045885">
    <property type="entry name" value="PhCholSynBorr"/>
    <property type="match status" value="1"/>
</dbReference>
<evidence type="ECO:0000256" key="1">
    <source>
        <dbReference type="ARBA" id="ARBA00000958"/>
    </source>
</evidence>
<comment type="subcellular location">
    <subcellularLocation>
        <location evidence="3">Cell inner membrane</location>
        <topology evidence="3">Multi-pass membrane protein</topology>
    </subcellularLocation>
</comment>
<evidence type="ECO:0000313" key="22">
    <source>
        <dbReference type="Proteomes" id="UP000230633"/>
    </source>
</evidence>
<reference evidence="23" key="1">
    <citation type="submission" date="2019-03" db="EMBL/GenBank/DDBJ databases">
        <title>Whole genome sequencing of Borrelia miyamotoi strains isolated at the Russian territory.</title>
        <authorList>
            <person name="Kuleshov K.V."/>
            <person name="Platonov A.E."/>
            <person name="Goptar I.A."/>
            <person name="Shipulin G.A."/>
            <person name="Markelov M.L."/>
            <person name="Koetsveld J."/>
            <person name="Kolyasnikova N.M."/>
            <person name="Sarksyan D.S."/>
            <person name="Toporkova M.G."/>
            <person name="Hovius J.W."/>
        </authorList>
    </citation>
    <scope>NUCLEOTIDE SEQUENCE [LARGE SCALE GENOMIC DNA]</scope>
    <source>
        <strain evidence="23">Yekat-76</strain>
    </source>
</reference>
<keyword evidence="16" id="KW-0464">Manganese</keyword>
<name>A0AAP8YUG2_9SPIR</name>
<dbReference type="Gene3D" id="1.20.120.1760">
    <property type="match status" value="1"/>
</dbReference>
<evidence type="ECO:0000256" key="3">
    <source>
        <dbReference type="ARBA" id="ARBA00004429"/>
    </source>
</evidence>
<evidence type="ECO:0000256" key="19">
    <source>
        <dbReference type="SAM" id="Phobius"/>
    </source>
</evidence>
<sequence length="234" mass="27137">MKKLNLILAWSVHILTAFGLIIGLYSIISIINEDYNLLLKLTILGIMIDGIDGTLARKLKIKELIPTINGELLDNIVDYINYAFIPTIFFYYSNFIKNEYKTMVCIGILLAAAYQFSRTDAKTSDDYFKGFPSLWNFLIIFNIIFTISQITNLSIILLCIIFSFVPIKFIYPSKTKEFKHITYPITVIIILLAIPIIIVRVTNFYLRIYGIIIIFYCSYITLTSIYLHYKTRKK</sequence>
<evidence type="ECO:0000313" key="20">
    <source>
        <dbReference type="EMBL" id="ATQ16135.1"/>
    </source>
</evidence>
<dbReference type="EC" id="2.7.8.24" evidence="5"/>
<keyword evidence="15" id="KW-0594">Phospholipid biosynthesis</keyword>
<dbReference type="GO" id="GO:0050520">
    <property type="term" value="F:phosphatidylcholine synthase activity"/>
    <property type="evidence" value="ECO:0007669"/>
    <property type="project" value="UniProtKB-EC"/>
</dbReference>
<accession>A0AAP8YUG2</accession>
<keyword evidence="11 19" id="KW-0812">Transmembrane</keyword>
<keyword evidence="8" id="KW-0444">Lipid biosynthesis</keyword>
<evidence type="ECO:0000256" key="13">
    <source>
        <dbReference type="ARBA" id="ARBA00023098"/>
    </source>
</evidence>
<feature type="transmembrane region" description="Helical" evidence="19">
    <location>
        <begin position="208"/>
        <end position="229"/>
    </location>
</feature>
<dbReference type="EMBL" id="CP036557">
    <property type="protein sequence ID" value="QBK62127.1"/>
    <property type="molecule type" value="Genomic_DNA"/>
</dbReference>
<dbReference type="InterPro" id="IPR043130">
    <property type="entry name" value="CDP-OH_PTrfase_TM_dom"/>
</dbReference>
<keyword evidence="13" id="KW-0443">Lipid metabolism</keyword>
<proteinExistence type="inferred from homology"/>
<evidence type="ECO:0000256" key="18">
    <source>
        <dbReference type="ARBA" id="ARBA00033321"/>
    </source>
</evidence>
<dbReference type="GO" id="GO:0008654">
    <property type="term" value="P:phospholipid biosynthetic process"/>
    <property type="evidence" value="ECO:0007669"/>
    <property type="project" value="UniProtKB-KW"/>
</dbReference>
<dbReference type="GO" id="GO:0005886">
    <property type="term" value="C:plasma membrane"/>
    <property type="evidence" value="ECO:0007669"/>
    <property type="project" value="UniProtKB-SubCell"/>
</dbReference>
<evidence type="ECO:0000256" key="11">
    <source>
        <dbReference type="ARBA" id="ARBA00022692"/>
    </source>
</evidence>
<evidence type="ECO:0000256" key="4">
    <source>
        <dbReference type="ARBA" id="ARBA00010441"/>
    </source>
</evidence>
<feature type="transmembrane region" description="Helical" evidence="19">
    <location>
        <begin position="76"/>
        <end position="94"/>
    </location>
</feature>
<gene>
    <name evidence="20" type="ORF">CNO13_03025</name>
    <name evidence="21" type="ORF">EZU67_03025</name>
</gene>
<dbReference type="Proteomes" id="UP000230633">
    <property type="component" value="Chromosome"/>
</dbReference>
<evidence type="ECO:0000256" key="14">
    <source>
        <dbReference type="ARBA" id="ARBA00023136"/>
    </source>
</evidence>
<keyword evidence="12 19" id="KW-1133">Transmembrane helix</keyword>
<evidence type="ECO:0000256" key="6">
    <source>
        <dbReference type="ARBA" id="ARBA00015623"/>
    </source>
</evidence>
<feature type="transmembrane region" description="Helical" evidence="19">
    <location>
        <begin position="183"/>
        <end position="202"/>
    </location>
</feature>
<protein>
    <recommendedName>
        <fullName evidence="6">Phosphatidylcholine synthase</fullName>
        <ecNumber evidence="5">2.7.8.24</ecNumber>
    </recommendedName>
    <alternativeName>
        <fullName evidence="18">CDP-diglyceride-choline O-phosphatidyltransferase</fullName>
    </alternativeName>
</protein>
<dbReference type="AlphaFoldDB" id="A0AAP8YUG2"/>
<dbReference type="Pfam" id="PF01066">
    <property type="entry name" value="CDP-OH_P_transf"/>
    <property type="match status" value="1"/>
</dbReference>
<keyword evidence="14 19" id="KW-0472">Membrane</keyword>
<evidence type="ECO:0000256" key="16">
    <source>
        <dbReference type="ARBA" id="ARBA00023211"/>
    </source>
</evidence>
<dbReference type="InterPro" id="IPR000462">
    <property type="entry name" value="CDP-OH_P_trans"/>
</dbReference>
<dbReference type="GeneID" id="75117958"/>
<evidence type="ECO:0000256" key="5">
    <source>
        <dbReference type="ARBA" id="ARBA00013195"/>
    </source>
</evidence>
<comment type="similarity">
    <text evidence="4">Belongs to the CDP-alcohol phosphatidyltransferase class-I family.</text>
</comment>
<evidence type="ECO:0000256" key="17">
    <source>
        <dbReference type="ARBA" id="ARBA00023264"/>
    </source>
</evidence>
<dbReference type="InterPro" id="IPR026027">
    <property type="entry name" value="PcS"/>
</dbReference>
<comment type="catalytic activity">
    <reaction evidence="1">
        <text>a CDP-1,2-diacyl-sn-glycerol + choline = a 1,2-diacyl-sn-glycero-3-phosphocholine + CMP + H(+)</text>
        <dbReference type="Rhea" id="RHEA:14597"/>
        <dbReference type="ChEBI" id="CHEBI:15354"/>
        <dbReference type="ChEBI" id="CHEBI:15378"/>
        <dbReference type="ChEBI" id="CHEBI:57643"/>
        <dbReference type="ChEBI" id="CHEBI:58332"/>
        <dbReference type="ChEBI" id="CHEBI:60377"/>
        <dbReference type="EC" id="2.7.8.24"/>
    </reaction>
</comment>
<evidence type="ECO:0000256" key="7">
    <source>
        <dbReference type="ARBA" id="ARBA00022475"/>
    </source>
</evidence>
<evidence type="ECO:0000256" key="8">
    <source>
        <dbReference type="ARBA" id="ARBA00022516"/>
    </source>
</evidence>
<keyword evidence="10" id="KW-0808">Transferase</keyword>
<keyword evidence="7" id="KW-1003">Cell membrane</keyword>
<dbReference type="RefSeq" id="WP_025443880.1">
    <property type="nucleotide sequence ID" value="NZ_AP024371.1"/>
</dbReference>
<evidence type="ECO:0000256" key="15">
    <source>
        <dbReference type="ARBA" id="ARBA00023209"/>
    </source>
</evidence>
<comment type="cofactor">
    <cofactor evidence="2">
        <name>Mn(2+)</name>
        <dbReference type="ChEBI" id="CHEBI:29035"/>
    </cofactor>
</comment>
<dbReference type="EMBL" id="CP024333">
    <property type="protein sequence ID" value="ATQ16135.1"/>
    <property type="molecule type" value="Genomic_DNA"/>
</dbReference>
<evidence type="ECO:0000313" key="21">
    <source>
        <dbReference type="EMBL" id="QBK62127.1"/>
    </source>
</evidence>
<evidence type="ECO:0000256" key="2">
    <source>
        <dbReference type="ARBA" id="ARBA00001936"/>
    </source>
</evidence>
<evidence type="ECO:0000256" key="10">
    <source>
        <dbReference type="ARBA" id="ARBA00022679"/>
    </source>
</evidence>
<organism evidence="21 23">
    <name type="scientific">Borrelia miyamotoi</name>
    <dbReference type="NCBI Taxonomy" id="47466"/>
    <lineage>
        <taxon>Bacteria</taxon>
        <taxon>Pseudomonadati</taxon>
        <taxon>Spirochaetota</taxon>
        <taxon>Spirochaetia</taxon>
        <taxon>Spirochaetales</taxon>
        <taxon>Borreliaceae</taxon>
        <taxon>Borrelia</taxon>
    </lineage>
</organism>
<evidence type="ECO:0000256" key="12">
    <source>
        <dbReference type="ARBA" id="ARBA00022989"/>
    </source>
</evidence>
<dbReference type="PIRSF" id="PIRSF000851">
    <property type="entry name" value="PcS"/>
    <property type="match status" value="1"/>
</dbReference>
<reference evidence="21" key="2">
    <citation type="submission" date="2022-12" db="EMBL/GenBank/DDBJ databases">
        <title>Whole genome sequencing of Borrelia miyamotoi strains isolated at the Russian territory.</title>
        <authorList>
            <person name="Kuleshov K.V."/>
            <person name="Platonov A.E."/>
            <person name="Goptar I.A."/>
            <person name="Shipulin G.A."/>
            <person name="Markelov M.L."/>
            <person name="Koetsveld J."/>
            <person name="Kolyasnikova N.M."/>
            <person name="Sarksyan D.S."/>
            <person name="Toporkova M.G."/>
            <person name="Hovius J.W."/>
        </authorList>
    </citation>
    <scope>NUCLEOTIDE SEQUENCE</scope>
    <source>
        <strain evidence="20 22">Yekat-1</strain>
        <strain evidence="21">Yekat-76</strain>
    </source>
</reference>